<dbReference type="GO" id="GO:0003700">
    <property type="term" value="F:DNA-binding transcription factor activity"/>
    <property type="evidence" value="ECO:0007669"/>
    <property type="project" value="UniProtKB-UniRule"/>
</dbReference>
<dbReference type="Proteomes" id="UP000712673">
    <property type="component" value="Unassembled WGS sequence"/>
</dbReference>
<comment type="function">
    <text evidence="9">Regulates arginine biosynthesis genes.</text>
</comment>
<gene>
    <name evidence="9 12" type="primary">argR</name>
    <name evidence="12" type="ORF">FJZ47_14490</name>
</gene>
<keyword evidence="5 9" id="KW-0963">Cytoplasm</keyword>
<keyword evidence="9" id="KW-0055">Arginine biosynthesis</keyword>
<dbReference type="SUPFAM" id="SSF55252">
    <property type="entry name" value="C-terminal domain of arginine repressor"/>
    <property type="match status" value="1"/>
</dbReference>
<evidence type="ECO:0000256" key="6">
    <source>
        <dbReference type="ARBA" id="ARBA00023015"/>
    </source>
</evidence>
<keyword evidence="6 9" id="KW-0805">Transcription regulation</keyword>
<comment type="subcellular location">
    <subcellularLocation>
        <location evidence="1 9">Cytoplasm</location>
    </subcellularLocation>
</comment>
<evidence type="ECO:0000313" key="12">
    <source>
        <dbReference type="EMBL" id="MBM3224995.1"/>
    </source>
</evidence>
<evidence type="ECO:0000259" key="11">
    <source>
        <dbReference type="Pfam" id="PF02863"/>
    </source>
</evidence>
<dbReference type="InterPro" id="IPR020899">
    <property type="entry name" value="Arg_repress_C"/>
</dbReference>
<dbReference type="GO" id="GO:1900079">
    <property type="term" value="P:regulation of arginine biosynthetic process"/>
    <property type="evidence" value="ECO:0007669"/>
    <property type="project" value="UniProtKB-UniRule"/>
</dbReference>
<keyword evidence="9" id="KW-0678">Repressor</keyword>
<dbReference type="HAMAP" id="MF_00173">
    <property type="entry name" value="Arg_repressor"/>
    <property type="match status" value="1"/>
</dbReference>
<dbReference type="InterPro" id="IPR036390">
    <property type="entry name" value="WH_DNA-bd_sf"/>
</dbReference>
<organism evidence="12 13">
    <name type="scientific">Tectimicrobiota bacterium</name>
    <dbReference type="NCBI Taxonomy" id="2528274"/>
    <lineage>
        <taxon>Bacteria</taxon>
        <taxon>Pseudomonadati</taxon>
        <taxon>Nitrospinota/Tectimicrobiota group</taxon>
        <taxon>Candidatus Tectimicrobiota</taxon>
    </lineage>
</organism>
<comment type="caution">
    <text evidence="12">The sequence shown here is derived from an EMBL/GenBank/DDBJ whole genome shotgun (WGS) entry which is preliminary data.</text>
</comment>
<dbReference type="NCBIfam" id="TIGR01529">
    <property type="entry name" value="argR_whole"/>
    <property type="match status" value="1"/>
</dbReference>
<dbReference type="PANTHER" id="PTHR34471:SF1">
    <property type="entry name" value="ARGININE REPRESSOR"/>
    <property type="match status" value="1"/>
</dbReference>
<dbReference type="Pfam" id="PF01316">
    <property type="entry name" value="Arg_repressor"/>
    <property type="match status" value="1"/>
</dbReference>
<evidence type="ECO:0000256" key="2">
    <source>
        <dbReference type="ARBA" id="ARBA00005040"/>
    </source>
</evidence>
<evidence type="ECO:0000256" key="1">
    <source>
        <dbReference type="ARBA" id="ARBA00004496"/>
    </source>
</evidence>
<evidence type="ECO:0000256" key="5">
    <source>
        <dbReference type="ARBA" id="ARBA00022490"/>
    </source>
</evidence>
<evidence type="ECO:0000256" key="7">
    <source>
        <dbReference type="ARBA" id="ARBA00023125"/>
    </source>
</evidence>
<dbReference type="AlphaFoldDB" id="A0A937W4E8"/>
<keyword evidence="9" id="KW-0028">Amino-acid biosynthesis</keyword>
<dbReference type="SUPFAM" id="SSF46785">
    <property type="entry name" value="Winged helix' DNA-binding domain"/>
    <property type="match status" value="1"/>
</dbReference>
<dbReference type="PANTHER" id="PTHR34471">
    <property type="entry name" value="ARGININE REPRESSOR"/>
    <property type="match status" value="1"/>
</dbReference>
<dbReference type="InterPro" id="IPR001669">
    <property type="entry name" value="Arg_repress"/>
</dbReference>
<evidence type="ECO:0000256" key="4">
    <source>
        <dbReference type="ARBA" id="ARBA00021148"/>
    </source>
</evidence>
<dbReference type="GO" id="GO:0006526">
    <property type="term" value="P:L-arginine biosynthetic process"/>
    <property type="evidence" value="ECO:0007669"/>
    <property type="project" value="UniProtKB-KW"/>
</dbReference>
<evidence type="ECO:0000256" key="3">
    <source>
        <dbReference type="ARBA" id="ARBA00008316"/>
    </source>
</evidence>
<comment type="pathway">
    <text evidence="2 9">Amino-acid biosynthesis; L-arginine biosynthesis [regulation].</text>
</comment>
<dbReference type="EMBL" id="VGLS01000454">
    <property type="protein sequence ID" value="MBM3224995.1"/>
    <property type="molecule type" value="Genomic_DNA"/>
</dbReference>
<protein>
    <recommendedName>
        <fullName evidence="4 9">Arginine repressor</fullName>
    </recommendedName>
</protein>
<dbReference type="Gene3D" id="1.10.10.10">
    <property type="entry name" value="Winged helix-like DNA-binding domain superfamily/Winged helix DNA-binding domain"/>
    <property type="match status" value="1"/>
</dbReference>
<dbReference type="GO" id="GO:0034618">
    <property type="term" value="F:arginine binding"/>
    <property type="evidence" value="ECO:0007669"/>
    <property type="project" value="InterPro"/>
</dbReference>
<dbReference type="GO" id="GO:0005737">
    <property type="term" value="C:cytoplasm"/>
    <property type="evidence" value="ECO:0007669"/>
    <property type="project" value="UniProtKB-SubCell"/>
</dbReference>
<evidence type="ECO:0000313" key="13">
    <source>
        <dbReference type="Proteomes" id="UP000712673"/>
    </source>
</evidence>
<accession>A0A937W4E8</accession>
<feature type="domain" description="Arginine repressor DNA-binding" evidence="10">
    <location>
        <begin position="12"/>
        <end position="76"/>
    </location>
</feature>
<feature type="domain" description="Arginine repressor C-terminal" evidence="11">
    <location>
        <begin position="90"/>
        <end position="156"/>
    </location>
</feature>
<dbReference type="InterPro" id="IPR036388">
    <property type="entry name" value="WH-like_DNA-bd_sf"/>
</dbReference>
<sequence>MGCRRERGMTVKQRRHAVLRQVLQNTPVRSQAELQAALAQHDVHVSQATLSRDIQTLGLVKMPLPEQRYCYVMPEEPMQQRRYERLQVAFQHCVTRYEAAGQLVVIKTSPGSAHTVAVDLDAMAWEAIVGTVAGDDTILVVTRSVQAVEQLHTRLQRLLGLIHPEAAL</sequence>
<evidence type="ECO:0000256" key="9">
    <source>
        <dbReference type="HAMAP-Rule" id="MF_00173"/>
    </source>
</evidence>
<dbReference type="InterPro" id="IPR020900">
    <property type="entry name" value="Arg_repress_DNA-bd"/>
</dbReference>
<reference evidence="12" key="1">
    <citation type="submission" date="2019-03" db="EMBL/GenBank/DDBJ databases">
        <title>Lake Tanganyika Metagenome-Assembled Genomes (MAGs).</title>
        <authorList>
            <person name="Tran P."/>
        </authorList>
    </citation>
    <scope>NUCLEOTIDE SEQUENCE</scope>
    <source>
        <strain evidence="12">K_DeepCast_65m_m2_066</strain>
    </source>
</reference>
<dbReference type="GO" id="GO:0051259">
    <property type="term" value="P:protein complex oligomerization"/>
    <property type="evidence" value="ECO:0007669"/>
    <property type="project" value="InterPro"/>
</dbReference>
<evidence type="ECO:0000259" key="10">
    <source>
        <dbReference type="Pfam" id="PF01316"/>
    </source>
</evidence>
<dbReference type="Pfam" id="PF02863">
    <property type="entry name" value="Arg_repressor_C"/>
    <property type="match status" value="1"/>
</dbReference>
<proteinExistence type="inferred from homology"/>
<keyword evidence="7 9" id="KW-0238">DNA-binding</keyword>
<dbReference type="InterPro" id="IPR036251">
    <property type="entry name" value="Arg_repress_C_sf"/>
</dbReference>
<dbReference type="Gene3D" id="3.30.1360.40">
    <property type="match status" value="1"/>
</dbReference>
<comment type="similarity">
    <text evidence="3 9">Belongs to the ArgR family.</text>
</comment>
<keyword evidence="8 9" id="KW-0804">Transcription</keyword>
<dbReference type="PRINTS" id="PR01467">
    <property type="entry name" value="ARGREPRESSOR"/>
</dbReference>
<name>A0A937W4E8_UNCTE</name>
<evidence type="ECO:0000256" key="8">
    <source>
        <dbReference type="ARBA" id="ARBA00023163"/>
    </source>
</evidence>
<dbReference type="GO" id="GO:0003677">
    <property type="term" value="F:DNA binding"/>
    <property type="evidence" value="ECO:0007669"/>
    <property type="project" value="UniProtKB-KW"/>
</dbReference>